<dbReference type="Gene3D" id="3.30.70.940">
    <property type="entry name" value="NusG, N-terminal domain"/>
    <property type="match status" value="1"/>
</dbReference>
<keyword evidence="12" id="KW-1185">Reference proteome</keyword>
<evidence type="ECO:0000256" key="5">
    <source>
        <dbReference type="HAMAP-Rule" id="MF_00948"/>
    </source>
</evidence>
<organism evidence="11 12">
    <name type="scientific">Planktothrix agardhii (strain NIVA-CYA 126/8)</name>
    <dbReference type="NCBI Taxonomy" id="388467"/>
    <lineage>
        <taxon>Bacteria</taxon>
        <taxon>Bacillati</taxon>
        <taxon>Cyanobacteriota</taxon>
        <taxon>Cyanophyceae</taxon>
        <taxon>Oscillatoriophycideae</taxon>
        <taxon>Oscillatoriales</taxon>
        <taxon>Microcoleaceae</taxon>
        <taxon>Planktothrix</taxon>
    </lineage>
</organism>
<keyword evidence="4 5" id="KW-0804">Transcription</keyword>
<dbReference type="NCBIfam" id="TIGR00922">
    <property type="entry name" value="nusG"/>
    <property type="match status" value="1"/>
</dbReference>
<dbReference type="InterPro" id="IPR036735">
    <property type="entry name" value="NGN_dom_sf"/>
</dbReference>
<dbReference type="FunFam" id="2.30.30.30:FF:000002">
    <property type="entry name" value="Transcription termination/antitermination factor NusG"/>
    <property type="match status" value="1"/>
</dbReference>
<dbReference type="HAMAP" id="MF_00948">
    <property type="entry name" value="NusG"/>
    <property type="match status" value="1"/>
</dbReference>
<comment type="similarity">
    <text evidence="5 7">Belongs to the NusG family.</text>
</comment>
<dbReference type="Proteomes" id="UP000027395">
    <property type="component" value="Chromosome"/>
</dbReference>
<evidence type="ECO:0000313" key="11">
    <source>
        <dbReference type="EMBL" id="KEI69153.1"/>
    </source>
</evidence>
<keyword evidence="3 5" id="KW-0805">Transcription regulation</keyword>
<dbReference type="HOGENOM" id="CLU_067287_1_1_3"/>
<evidence type="ECO:0000256" key="2">
    <source>
        <dbReference type="ARBA" id="ARBA00022814"/>
    </source>
</evidence>
<feature type="domain" description="KOW" evidence="10">
    <location>
        <begin position="177"/>
        <end position="204"/>
    </location>
</feature>
<evidence type="ECO:0000256" key="1">
    <source>
        <dbReference type="ARBA" id="ARBA00022472"/>
    </source>
</evidence>
<dbReference type="PANTHER" id="PTHR30265:SF2">
    <property type="entry name" value="TRANSCRIPTION TERMINATION_ANTITERMINATION PROTEIN NUSG"/>
    <property type="match status" value="1"/>
</dbReference>
<dbReference type="PRINTS" id="PR00338">
    <property type="entry name" value="NUSGTNSCPFCT"/>
</dbReference>
<dbReference type="InterPro" id="IPR005824">
    <property type="entry name" value="KOW"/>
</dbReference>
<dbReference type="InterPro" id="IPR047050">
    <property type="entry name" value="NGN"/>
</dbReference>
<dbReference type="InterPro" id="IPR001062">
    <property type="entry name" value="Transcrpt_antiterm_NusG"/>
</dbReference>
<dbReference type="InterPro" id="IPR006645">
    <property type="entry name" value="NGN-like_dom"/>
</dbReference>
<evidence type="ECO:0000256" key="3">
    <source>
        <dbReference type="ARBA" id="ARBA00023015"/>
    </source>
</evidence>
<comment type="function">
    <text evidence="5 7">Participates in transcription elongation, termination and antitermination.</text>
</comment>
<dbReference type="GO" id="GO:0031564">
    <property type="term" value="P:transcription antitermination"/>
    <property type="evidence" value="ECO:0007669"/>
    <property type="project" value="UniProtKB-UniRule"/>
</dbReference>
<dbReference type="eggNOG" id="COG0250">
    <property type="taxonomic scope" value="Bacteria"/>
</dbReference>
<dbReference type="PATRIC" id="fig|388467.6.peg.4449"/>
<dbReference type="SUPFAM" id="SSF82679">
    <property type="entry name" value="N-utilization substance G protein NusG, N-terminal domain"/>
    <property type="match status" value="1"/>
</dbReference>
<dbReference type="AlphaFoldDB" id="A0A073CN18"/>
<feature type="region of interest" description="Disordered" evidence="8">
    <location>
        <begin position="1"/>
        <end position="34"/>
    </location>
</feature>
<dbReference type="EMBL" id="CM002803">
    <property type="protein sequence ID" value="KEI69153.1"/>
    <property type="molecule type" value="Genomic_DNA"/>
</dbReference>
<dbReference type="SMART" id="SM00739">
    <property type="entry name" value="KOW"/>
    <property type="match status" value="1"/>
</dbReference>
<protein>
    <recommendedName>
        <fullName evidence="5 6">Transcription termination/antitermination protein NusG</fullName>
    </recommendedName>
</protein>
<feature type="compositionally biased region" description="Basic and acidic residues" evidence="8">
    <location>
        <begin position="25"/>
        <end position="34"/>
    </location>
</feature>
<dbReference type="CDD" id="cd06091">
    <property type="entry name" value="KOW_NusG"/>
    <property type="match status" value="1"/>
</dbReference>
<evidence type="ECO:0000313" key="12">
    <source>
        <dbReference type="Proteomes" id="UP000027395"/>
    </source>
</evidence>
<evidence type="ECO:0000259" key="10">
    <source>
        <dbReference type="SMART" id="SM00739"/>
    </source>
</evidence>
<gene>
    <name evidence="5 11" type="primary">nusG</name>
    <name evidence="11" type="ORF">A19Y_4510</name>
</gene>
<dbReference type="SUPFAM" id="SSF50104">
    <property type="entry name" value="Translation proteins SH3-like domain"/>
    <property type="match status" value="1"/>
</dbReference>
<reference evidence="11 12" key="1">
    <citation type="journal article" date="2014" name="Appl. Environ. Microbiol.">
        <title>Elucidation of insertion elements encoded on plasmids and in vitro construction of shuttle vectors from the toxic cyanobacterium Planktothrix.</title>
        <authorList>
            <person name="Christiansen G."/>
            <person name="Goesmann A."/>
            <person name="Kurmayer R."/>
        </authorList>
    </citation>
    <scope>NUCLEOTIDE SEQUENCE [LARGE SCALE GENOMIC DNA]</scope>
    <source>
        <strain evidence="11 12">NIVA-CYA 126/8</strain>
    </source>
</reference>
<keyword evidence="1 5" id="KW-0806">Transcription termination</keyword>
<sequence>MGVGANLRMTFTSDESQHSDLMADTDERSQEFSPGERRWYAVQVASGCEKRVKANLEQRVQTLDVAERILKVEIPHTPMIKLRKDGSRQHGEEKVFPGYVLIQMRLKWNNELNRWEIDDEAWQVVKNTPHVINFVGAEQKRHSGRGRGHVKPLPLSNAEVERIFRQAQQQEPIVKAAMAIGDHITVLSGPFKDFEGDVIEVSPERSKLKALLSIFGRDTPVELEFNQVEKQG</sequence>
<dbReference type="CDD" id="cd09891">
    <property type="entry name" value="NGN_Bact_1"/>
    <property type="match status" value="1"/>
</dbReference>
<feature type="domain" description="NusG-like N-terminal" evidence="9">
    <location>
        <begin position="36"/>
        <end position="167"/>
    </location>
</feature>
<proteinExistence type="inferred from homology"/>
<dbReference type="InterPro" id="IPR015869">
    <property type="entry name" value="Transcrpt_antiterm_NusG_bac_CS"/>
</dbReference>
<dbReference type="InterPro" id="IPR008991">
    <property type="entry name" value="Translation_prot_SH3-like_sf"/>
</dbReference>
<keyword evidence="2 5" id="KW-0889">Transcription antitermination</keyword>
<dbReference type="GO" id="GO:0005829">
    <property type="term" value="C:cytosol"/>
    <property type="evidence" value="ECO:0007669"/>
    <property type="project" value="TreeGrafter"/>
</dbReference>
<dbReference type="GO" id="GO:0032784">
    <property type="term" value="P:regulation of DNA-templated transcription elongation"/>
    <property type="evidence" value="ECO:0007669"/>
    <property type="project" value="InterPro"/>
</dbReference>
<dbReference type="Pfam" id="PF02357">
    <property type="entry name" value="NusG"/>
    <property type="match status" value="1"/>
</dbReference>
<evidence type="ECO:0000256" key="4">
    <source>
        <dbReference type="ARBA" id="ARBA00023163"/>
    </source>
</evidence>
<dbReference type="Gene3D" id="2.30.30.30">
    <property type="match status" value="1"/>
</dbReference>
<name>A0A073CN18_PLAA1</name>
<accession>A0A073CN18</accession>
<evidence type="ECO:0000256" key="8">
    <source>
        <dbReference type="SAM" id="MobiDB-lite"/>
    </source>
</evidence>
<dbReference type="Pfam" id="PF00467">
    <property type="entry name" value="KOW"/>
    <property type="match status" value="1"/>
</dbReference>
<dbReference type="PROSITE" id="PS01014">
    <property type="entry name" value="NUSG"/>
    <property type="match status" value="1"/>
</dbReference>
<evidence type="ECO:0000256" key="7">
    <source>
        <dbReference type="RuleBase" id="RU000538"/>
    </source>
</evidence>
<dbReference type="PANTHER" id="PTHR30265">
    <property type="entry name" value="RHO-INTERACTING TRANSCRIPTION TERMINATION FACTOR NUSG"/>
    <property type="match status" value="1"/>
</dbReference>
<evidence type="ECO:0000259" key="9">
    <source>
        <dbReference type="SMART" id="SM00738"/>
    </source>
</evidence>
<dbReference type="GO" id="GO:0006354">
    <property type="term" value="P:DNA-templated transcription elongation"/>
    <property type="evidence" value="ECO:0007669"/>
    <property type="project" value="UniProtKB-UniRule"/>
</dbReference>
<dbReference type="SMART" id="SM00738">
    <property type="entry name" value="NGN"/>
    <property type="match status" value="1"/>
</dbReference>
<dbReference type="InterPro" id="IPR014722">
    <property type="entry name" value="Rib_uL2_dom2"/>
</dbReference>
<dbReference type="STRING" id="388467.A19Y_4510"/>
<dbReference type="InterPro" id="IPR043425">
    <property type="entry name" value="NusG-like"/>
</dbReference>
<evidence type="ECO:0000256" key="6">
    <source>
        <dbReference type="NCBIfam" id="TIGR00922"/>
    </source>
</evidence>
<dbReference type="GO" id="GO:0006353">
    <property type="term" value="P:DNA-templated transcription termination"/>
    <property type="evidence" value="ECO:0007669"/>
    <property type="project" value="UniProtKB-UniRule"/>
</dbReference>